<dbReference type="EC" id="3.1.2.2" evidence="16"/>
<keyword evidence="7" id="KW-0378">Hydrolase</keyword>
<evidence type="ECO:0000256" key="8">
    <source>
        <dbReference type="ARBA" id="ARBA00022832"/>
    </source>
</evidence>
<comment type="catalytic activity">
    <reaction evidence="22">
        <text>dodecanoyl-CoA + H2O = dodecanoate + CoA + H(+)</text>
        <dbReference type="Rhea" id="RHEA:30135"/>
        <dbReference type="ChEBI" id="CHEBI:15377"/>
        <dbReference type="ChEBI" id="CHEBI:15378"/>
        <dbReference type="ChEBI" id="CHEBI:18262"/>
        <dbReference type="ChEBI" id="CHEBI:57287"/>
        <dbReference type="ChEBI" id="CHEBI:57375"/>
    </reaction>
    <physiologicalReaction direction="left-to-right" evidence="22">
        <dbReference type="Rhea" id="RHEA:30136"/>
    </physiologicalReaction>
</comment>
<sequence>MSAVISTVVRPKNYQHSAVCHRRFFNDDSTLEYQHLTPGEVQALLIASDKTQGFDGVMHGGVVSTLHDSAMAHSLFALEVSAMTAELTVRFIKPVPLNTELTVSARRVKLRKNVHYLESEIRVNGVICSSACGKFISARPKT</sequence>
<keyword evidence="5" id="KW-0963">Cytoplasm</keyword>
<keyword evidence="8" id="KW-0276">Fatty acid metabolism</keyword>
<evidence type="ECO:0000256" key="22">
    <source>
        <dbReference type="ARBA" id="ARBA00048074"/>
    </source>
</evidence>
<gene>
    <name evidence="25" type="ORF">SAMN04488136_12047</name>
</gene>
<evidence type="ECO:0000259" key="24">
    <source>
        <dbReference type="Pfam" id="PF03061"/>
    </source>
</evidence>
<dbReference type="EMBL" id="FNDD01000020">
    <property type="protein sequence ID" value="SDH58298.1"/>
    <property type="molecule type" value="Genomic_DNA"/>
</dbReference>
<evidence type="ECO:0000256" key="15">
    <source>
        <dbReference type="ARBA" id="ARBA00038456"/>
    </source>
</evidence>
<evidence type="ECO:0000256" key="2">
    <source>
        <dbReference type="ARBA" id="ARBA00004496"/>
    </source>
</evidence>
<keyword evidence="4" id="KW-1003">Cell membrane</keyword>
<keyword evidence="9" id="KW-0809">Transit peptide</keyword>
<dbReference type="GO" id="GO:0005737">
    <property type="term" value="C:cytoplasm"/>
    <property type="evidence" value="ECO:0007669"/>
    <property type="project" value="UniProtKB-SubCell"/>
</dbReference>
<dbReference type="RefSeq" id="WP_093276059.1">
    <property type="nucleotide sequence ID" value="NZ_FNDD01000020.1"/>
</dbReference>
<dbReference type="AlphaFoldDB" id="A0A1G8DKY2"/>
<keyword evidence="6" id="KW-0053">Apoptosis</keyword>
<evidence type="ECO:0000256" key="7">
    <source>
        <dbReference type="ARBA" id="ARBA00022801"/>
    </source>
</evidence>
<reference evidence="25 26" key="1">
    <citation type="submission" date="2016-10" db="EMBL/GenBank/DDBJ databases">
        <authorList>
            <person name="de Groot N.N."/>
        </authorList>
    </citation>
    <scope>NUCLEOTIDE SEQUENCE [LARGE SCALE GENOMIC DNA]</scope>
    <source>
        <strain evidence="25 26">CGMCC 1.10228</strain>
    </source>
</reference>
<dbReference type="CDD" id="cd03443">
    <property type="entry name" value="PaaI_thioesterase"/>
    <property type="match status" value="1"/>
</dbReference>
<dbReference type="OrthoDB" id="6624918at2"/>
<comment type="catalytic activity">
    <reaction evidence="23">
        <text>tetradecanoyl-CoA + H2O = tetradecanoate + CoA + H(+)</text>
        <dbReference type="Rhea" id="RHEA:40119"/>
        <dbReference type="ChEBI" id="CHEBI:15377"/>
        <dbReference type="ChEBI" id="CHEBI:15378"/>
        <dbReference type="ChEBI" id="CHEBI:30807"/>
        <dbReference type="ChEBI" id="CHEBI:57287"/>
        <dbReference type="ChEBI" id="CHEBI:57385"/>
    </reaction>
    <physiologicalReaction direction="left-to-right" evidence="23">
        <dbReference type="Rhea" id="RHEA:40120"/>
    </physiologicalReaction>
</comment>
<comment type="similarity">
    <text evidence="15">Belongs to the THEM4/THEM5 thioesterase family.</text>
</comment>
<evidence type="ECO:0000256" key="20">
    <source>
        <dbReference type="ARBA" id="ARBA00047734"/>
    </source>
</evidence>
<comment type="catalytic activity">
    <reaction evidence="14">
        <text>(9Z)-octadecenoyl-CoA + H2O = (9Z)-octadecenoate + CoA + H(+)</text>
        <dbReference type="Rhea" id="RHEA:40139"/>
        <dbReference type="ChEBI" id="CHEBI:15377"/>
        <dbReference type="ChEBI" id="CHEBI:15378"/>
        <dbReference type="ChEBI" id="CHEBI:30823"/>
        <dbReference type="ChEBI" id="CHEBI:57287"/>
        <dbReference type="ChEBI" id="CHEBI:57387"/>
    </reaction>
    <physiologicalReaction direction="left-to-right" evidence="14">
        <dbReference type="Rhea" id="RHEA:40140"/>
    </physiologicalReaction>
</comment>
<keyword evidence="12" id="KW-0966">Cell projection</keyword>
<evidence type="ECO:0000256" key="21">
    <source>
        <dbReference type="ARBA" id="ARBA00047969"/>
    </source>
</evidence>
<evidence type="ECO:0000313" key="25">
    <source>
        <dbReference type="EMBL" id="SDH58298.1"/>
    </source>
</evidence>
<keyword evidence="11" id="KW-0472">Membrane</keyword>
<evidence type="ECO:0000256" key="17">
    <source>
        <dbReference type="ARBA" id="ARBA00040123"/>
    </source>
</evidence>
<dbReference type="InterPro" id="IPR006683">
    <property type="entry name" value="Thioestr_dom"/>
</dbReference>
<name>A0A1G8DKY2_9VIBR</name>
<dbReference type="PANTHER" id="PTHR12418">
    <property type="entry name" value="ACYL-COENZYME A THIOESTERASE THEM4"/>
    <property type="match status" value="1"/>
</dbReference>
<comment type="catalytic activity">
    <reaction evidence="19">
        <text>octanoyl-CoA + H2O = octanoate + CoA + H(+)</text>
        <dbReference type="Rhea" id="RHEA:30143"/>
        <dbReference type="ChEBI" id="CHEBI:15377"/>
        <dbReference type="ChEBI" id="CHEBI:15378"/>
        <dbReference type="ChEBI" id="CHEBI:25646"/>
        <dbReference type="ChEBI" id="CHEBI:57287"/>
        <dbReference type="ChEBI" id="CHEBI:57386"/>
    </reaction>
    <physiologicalReaction direction="left-to-right" evidence="19">
        <dbReference type="Rhea" id="RHEA:30144"/>
    </physiologicalReaction>
</comment>
<evidence type="ECO:0000256" key="1">
    <source>
        <dbReference type="ARBA" id="ARBA00004170"/>
    </source>
</evidence>
<evidence type="ECO:0000256" key="5">
    <source>
        <dbReference type="ARBA" id="ARBA00022490"/>
    </source>
</evidence>
<evidence type="ECO:0000313" key="26">
    <source>
        <dbReference type="Proteomes" id="UP000198854"/>
    </source>
</evidence>
<dbReference type="Proteomes" id="UP000198854">
    <property type="component" value="Unassembled WGS sequence"/>
</dbReference>
<organism evidence="25 26">
    <name type="scientific">Vibrio xiamenensis</name>
    <dbReference type="NCBI Taxonomy" id="861298"/>
    <lineage>
        <taxon>Bacteria</taxon>
        <taxon>Pseudomonadati</taxon>
        <taxon>Pseudomonadota</taxon>
        <taxon>Gammaproteobacteria</taxon>
        <taxon>Vibrionales</taxon>
        <taxon>Vibrionaceae</taxon>
        <taxon>Vibrio</taxon>
    </lineage>
</organism>
<dbReference type="GO" id="GO:0006631">
    <property type="term" value="P:fatty acid metabolic process"/>
    <property type="evidence" value="ECO:0007669"/>
    <property type="project" value="UniProtKB-KW"/>
</dbReference>
<dbReference type="InterPro" id="IPR029069">
    <property type="entry name" value="HotDog_dom_sf"/>
</dbReference>
<feature type="domain" description="Thioesterase" evidence="24">
    <location>
        <begin position="56"/>
        <end position="122"/>
    </location>
</feature>
<evidence type="ECO:0000256" key="14">
    <source>
        <dbReference type="ARBA" id="ARBA00037002"/>
    </source>
</evidence>
<evidence type="ECO:0000256" key="18">
    <source>
        <dbReference type="ARBA" id="ARBA00043210"/>
    </source>
</evidence>
<evidence type="ECO:0000256" key="10">
    <source>
        <dbReference type="ARBA" id="ARBA00023098"/>
    </source>
</evidence>
<keyword evidence="10" id="KW-0443">Lipid metabolism</keyword>
<protein>
    <recommendedName>
        <fullName evidence="17">Acyl-coenzyme A thioesterase THEM4</fullName>
        <ecNumber evidence="16">3.1.2.2</ecNumber>
    </recommendedName>
    <alternativeName>
        <fullName evidence="18">Thioesterase superfamily member 4</fullName>
    </alternativeName>
</protein>
<evidence type="ECO:0000256" key="23">
    <source>
        <dbReference type="ARBA" id="ARBA00048180"/>
    </source>
</evidence>
<dbReference type="STRING" id="861298.SAMN04488136_12047"/>
<dbReference type="InterPro" id="IPR052365">
    <property type="entry name" value="THEM4/THEM5_acyl-CoA_thioest"/>
</dbReference>
<accession>A0A1G8DKY2</accession>
<proteinExistence type="inferred from homology"/>
<evidence type="ECO:0000256" key="6">
    <source>
        <dbReference type="ARBA" id="ARBA00022703"/>
    </source>
</evidence>
<dbReference type="Pfam" id="PF03061">
    <property type="entry name" value="4HBT"/>
    <property type="match status" value="1"/>
</dbReference>
<keyword evidence="26" id="KW-1185">Reference proteome</keyword>
<comment type="subcellular location">
    <subcellularLocation>
        <location evidence="3">Cell projection</location>
        <location evidence="3">Ruffle membrane</location>
    </subcellularLocation>
    <subcellularLocation>
        <location evidence="2">Cytoplasm</location>
    </subcellularLocation>
    <subcellularLocation>
        <location evidence="1">Membrane</location>
        <topology evidence="1">Peripheral membrane protein</topology>
    </subcellularLocation>
</comment>
<evidence type="ECO:0000256" key="9">
    <source>
        <dbReference type="ARBA" id="ARBA00022946"/>
    </source>
</evidence>
<dbReference type="GO" id="GO:0016020">
    <property type="term" value="C:membrane"/>
    <property type="evidence" value="ECO:0007669"/>
    <property type="project" value="UniProtKB-SubCell"/>
</dbReference>
<dbReference type="GO" id="GO:0016790">
    <property type="term" value="F:thiolester hydrolase activity"/>
    <property type="evidence" value="ECO:0007669"/>
    <property type="project" value="UniProtKB-ARBA"/>
</dbReference>
<evidence type="ECO:0000256" key="11">
    <source>
        <dbReference type="ARBA" id="ARBA00023136"/>
    </source>
</evidence>
<dbReference type="SUPFAM" id="SSF54637">
    <property type="entry name" value="Thioesterase/thiol ester dehydrase-isomerase"/>
    <property type="match status" value="1"/>
</dbReference>
<comment type="catalytic activity">
    <reaction evidence="21">
        <text>decanoyl-CoA + H2O = decanoate + CoA + H(+)</text>
        <dbReference type="Rhea" id="RHEA:40059"/>
        <dbReference type="ChEBI" id="CHEBI:15377"/>
        <dbReference type="ChEBI" id="CHEBI:15378"/>
        <dbReference type="ChEBI" id="CHEBI:27689"/>
        <dbReference type="ChEBI" id="CHEBI:57287"/>
        <dbReference type="ChEBI" id="CHEBI:61430"/>
    </reaction>
    <physiologicalReaction direction="left-to-right" evidence="21">
        <dbReference type="Rhea" id="RHEA:40060"/>
    </physiologicalReaction>
</comment>
<evidence type="ECO:0000256" key="19">
    <source>
        <dbReference type="ARBA" id="ARBA00047588"/>
    </source>
</evidence>
<dbReference type="Gene3D" id="3.10.129.10">
    <property type="entry name" value="Hotdog Thioesterase"/>
    <property type="match status" value="1"/>
</dbReference>
<evidence type="ECO:0000256" key="12">
    <source>
        <dbReference type="ARBA" id="ARBA00023273"/>
    </source>
</evidence>
<comment type="catalytic activity">
    <reaction evidence="20">
        <text>hexadecanoyl-CoA + H2O = hexadecanoate + CoA + H(+)</text>
        <dbReference type="Rhea" id="RHEA:16645"/>
        <dbReference type="ChEBI" id="CHEBI:7896"/>
        <dbReference type="ChEBI" id="CHEBI:15377"/>
        <dbReference type="ChEBI" id="CHEBI:15378"/>
        <dbReference type="ChEBI" id="CHEBI:57287"/>
        <dbReference type="ChEBI" id="CHEBI:57379"/>
        <dbReference type="EC" id="3.1.2.2"/>
    </reaction>
    <physiologicalReaction direction="left-to-right" evidence="20">
        <dbReference type="Rhea" id="RHEA:16646"/>
    </physiologicalReaction>
</comment>
<evidence type="ECO:0000256" key="16">
    <source>
        <dbReference type="ARBA" id="ARBA00038848"/>
    </source>
</evidence>
<evidence type="ECO:0000256" key="3">
    <source>
        <dbReference type="ARBA" id="ARBA00004632"/>
    </source>
</evidence>
<evidence type="ECO:0000256" key="13">
    <source>
        <dbReference type="ARBA" id="ARBA00035852"/>
    </source>
</evidence>
<comment type="catalytic activity">
    <reaction evidence="13">
        <text>(5Z,8Z,11Z,14Z)-eicosatetraenoyl-CoA + H2O = (5Z,8Z,11Z,14Z)-eicosatetraenoate + CoA + H(+)</text>
        <dbReference type="Rhea" id="RHEA:40151"/>
        <dbReference type="ChEBI" id="CHEBI:15377"/>
        <dbReference type="ChEBI" id="CHEBI:15378"/>
        <dbReference type="ChEBI" id="CHEBI:32395"/>
        <dbReference type="ChEBI" id="CHEBI:57287"/>
        <dbReference type="ChEBI" id="CHEBI:57368"/>
    </reaction>
    <physiologicalReaction direction="left-to-right" evidence="13">
        <dbReference type="Rhea" id="RHEA:40152"/>
    </physiologicalReaction>
</comment>
<evidence type="ECO:0000256" key="4">
    <source>
        <dbReference type="ARBA" id="ARBA00022475"/>
    </source>
</evidence>
<dbReference type="PANTHER" id="PTHR12418:SF19">
    <property type="entry name" value="ACYL-COENZYME A THIOESTERASE THEM4"/>
    <property type="match status" value="1"/>
</dbReference>